<reference evidence="2 3" key="1">
    <citation type="submission" date="2016-08" db="EMBL/GenBank/DDBJ databases">
        <title>Identification and validation of antigenic proteins from Pajaroellobacter abortibovis using de-novo genome sequence assembly and reverse vaccinology.</title>
        <authorList>
            <person name="Welly B.T."/>
            <person name="Miller M.R."/>
            <person name="Stott J.L."/>
            <person name="Blanchard M.T."/>
            <person name="Islas-Trejo A.D."/>
            <person name="O'Rourke S.M."/>
            <person name="Young A.E."/>
            <person name="Medrano J.F."/>
            <person name="Van Eenennaam A.L."/>
        </authorList>
    </citation>
    <scope>NUCLEOTIDE SEQUENCE [LARGE SCALE GENOMIC DNA]</scope>
    <source>
        <strain evidence="2 3">BTF92-0548A/99-0131</strain>
    </source>
</reference>
<accession>A0A1L6MZM5</accession>
<dbReference type="EMBL" id="CP016908">
    <property type="protein sequence ID" value="APS00969.1"/>
    <property type="molecule type" value="Genomic_DNA"/>
</dbReference>
<evidence type="ECO:0000256" key="1">
    <source>
        <dbReference type="ARBA" id="ARBA00044755"/>
    </source>
</evidence>
<dbReference type="KEGG" id="pabo:BCY86_08415"/>
<evidence type="ECO:0008006" key="4">
    <source>
        <dbReference type="Google" id="ProtNLM"/>
    </source>
</evidence>
<protein>
    <recommendedName>
        <fullName evidence="4">Cell shape determination protein CcmA</fullName>
    </recommendedName>
</protein>
<sequence>MISEGTRVRGRLLGHGTLVIEGQVEGDIDLKGHLHIGEKGVAAASIEAEEVTVEGQVEGDIVATEQVQLVGSARVQANIRSNRIALEQGVRFQGRIDCEFQLPPQFEKE</sequence>
<organism evidence="2 3">
    <name type="scientific">Pajaroellobacter abortibovis</name>
    <dbReference type="NCBI Taxonomy" id="1882918"/>
    <lineage>
        <taxon>Bacteria</taxon>
        <taxon>Pseudomonadati</taxon>
        <taxon>Myxococcota</taxon>
        <taxon>Polyangia</taxon>
        <taxon>Polyangiales</taxon>
        <taxon>Polyangiaceae</taxon>
    </lineage>
</organism>
<dbReference type="AlphaFoldDB" id="A0A1L6MZM5"/>
<dbReference type="Proteomes" id="UP000185544">
    <property type="component" value="Chromosome"/>
</dbReference>
<evidence type="ECO:0000313" key="2">
    <source>
        <dbReference type="EMBL" id="APS00969.1"/>
    </source>
</evidence>
<comment type="similarity">
    <text evidence="1">Belongs to the bactofilin family.</text>
</comment>
<dbReference type="Pfam" id="PF04519">
    <property type="entry name" value="Bactofilin"/>
    <property type="match status" value="1"/>
</dbReference>
<keyword evidence="3" id="KW-1185">Reference proteome</keyword>
<dbReference type="STRING" id="1882918.BCY86_08415"/>
<gene>
    <name evidence="2" type="ORF">BCY86_08415</name>
</gene>
<dbReference type="InterPro" id="IPR007607">
    <property type="entry name" value="BacA/B"/>
</dbReference>
<dbReference type="PANTHER" id="PTHR35024:SF4">
    <property type="entry name" value="POLYMER-FORMING CYTOSKELETAL PROTEIN"/>
    <property type="match status" value="1"/>
</dbReference>
<evidence type="ECO:0000313" key="3">
    <source>
        <dbReference type="Proteomes" id="UP000185544"/>
    </source>
</evidence>
<dbReference type="PANTHER" id="PTHR35024">
    <property type="entry name" value="HYPOTHETICAL CYTOSOLIC PROTEIN"/>
    <property type="match status" value="1"/>
</dbReference>
<name>A0A1L6MZM5_9BACT</name>
<proteinExistence type="inferred from homology"/>